<gene>
    <name evidence="2" type="ORF">CHH28_10275</name>
</gene>
<dbReference type="PANTHER" id="PTHR34068:SF2">
    <property type="entry name" value="UPF0145 PROTEIN SCO3412"/>
    <property type="match status" value="1"/>
</dbReference>
<dbReference type="PANTHER" id="PTHR34068">
    <property type="entry name" value="UPF0145 PROTEIN YBJQ"/>
    <property type="match status" value="1"/>
</dbReference>
<dbReference type="SUPFAM" id="SSF117782">
    <property type="entry name" value="YbjQ-like"/>
    <property type="match status" value="1"/>
</dbReference>
<proteinExistence type="inferred from homology"/>
<dbReference type="Proteomes" id="UP000202440">
    <property type="component" value="Chromosome"/>
</dbReference>
<evidence type="ECO:0000256" key="1">
    <source>
        <dbReference type="ARBA" id="ARBA00010751"/>
    </source>
</evidence>
<comment type="similarity">
    <text evidence="1">Belongs to the UPF0145 family.</text>
</comment>
<dbReference type="Pfam" id="PF01906">
    <property type="entry name" value="YbjQ_1"/>
    <property type="match status" value="1"/>
</dbReference>
<dbReference type="KEGG" id="bsan:CHH28_10275"/>
<dbReference type="AlphaFoldDB" id="A0A222FJT6"/>
<evidence type="ECO:0000313" key="2">
    <source>
        <dbReference type="EMBL" id="ASP39040.1"/>
    </source>
</evidence>
<evidence type="ECO:0000313" key="3">
    <source>
        <dbReference type="Proteomes" id="UP000202440"/>
    </source>
</evidence>
<organism evidence="2 3">
    <name type="scientific">Bacterioplanes sanyensis</name>
    <dbReference type="NCBI Taxonomy" id="1249553"/>
    <lineage>
        <taxon>Bacteria</taxon>
        <taxon>Pseudomonadati</taxon>
        <taxon>Pseudomonadota</taxon>
        <taxon>Gammaproteobacteria</taxon>
        <taxon>Oceanospirillales</taxon>
        <taxon>Oceanospirillaceae</taxon>
        <taxon>Bacterioplanes</taxon>
    </lineage>
</organism>
<reference evidence="2 3" key="1">
    <citation type="submission" date="2017-07" db="EMBL/GenBank/DDBJ databases">
        <title>Annotated genome sequence of Bacterioplanes sanyensis isolated from Red Sea.</title>
        <authorList>
            <person name="Rehman Z.U."/>
        </authorList>
    </citation>
    <scope>NUCLEOTIDE SEQUENCE [LARGE SCALE GENOMIC DNA]</scope>
    <source>
        <strain evidence="2 3">NV9</strain>
    </source>
</reference>
<sequence>MDLIVFLVLLALGFFFGRMAESRHYKRIRNRERAYRRLLVMPQRIPPIEFARHDSTLVTGSVVISVDYFKTVAAGLRTLFGGRVGAYESLLDRARREAVLRLQEDAKRVGADAVYNLKFETSRIGQNAGNALGSVEVLAYGTALMPTQAMREQRIAQRNQAH</sequence>
<dbReference type="OrthoDB" id="530049at2"/>
<dbReference type="Gene3D" id="3.30.110.70">
    <property type="entry name" value="Hypothetical protein apc22750. Chain B"/>
    <property type="match status" value="1"/>
</dbReference>
<dbReference type="RefSeq" id="WP_094060224.1">
    <property type="nucleotide sequence ID" value="NZ_CP022530.1"/>
</dbReference>
<keyword evidence="3" id="KW-1185">Reference proteome</keyword>
<name>A0A222FJT6_9GAMM</name>
<dbReference type="InterPro" id="IPR035439">
    <property type="entry name" value="UPF0145_dom_sf"/>
</dbReference>
<protein>
    <submittedName>
        <fullName evidence="2">Uncharacterized protein</fullName>
    </submittedName>
</protein>
<accession>A0A222FJT6</accession>
<dbReference type="EMBL" id="CP022530">
    <property type="protein sequence ID" value="ASP39040.1"/>
    <property type="molecule type" value="Genomic_DNA"/>
</dbReference>
<dbReference type="InterPro" id="IPR002765">
    <property type="entry name" value="UPF0145_YbjQ-like"/>
</dbReference>